<feature type="domain" description="Heavy metal binding" evidence="4">
    <location>
        <begin position="43"/>
        <end position="68"/>
    </location>
</feature>
<dbReference type="STRING" id="156994.SAMN04488028_104291"/>
<evidence type="ECO:0000256" key="2">
    <source>
        <dbReference type="ARBA" id="ARBA00022448"/>
    </source>
</evidence>
<dbReference type="InterPro" id="IPR058649">
    <property type="entry name" value="CzcB_C"/>
</dbReference>
<dbReference type="Pfam" id="PF25869">
    <property type="entry name" value="3HB_CusB"/>
    <property type="match status" value="1"/>
</dbReference>
<comment type="similarity">
    <text evidence="1">Belongs to the membrane fusion protein (MFP) (TC 8.A.1) family.</text>
</comment>
<protein>
    <submittedName>
        <fullName evidence="8">Membrane fusion protein, Cu(I)/Ag(I) efflux system</fullName>
    </submittedName>
</protein>
<dbReference type="InterPro" id="IPR006143">
    <property type="entry name" value="RND_pump_MFP"/>
</dbReference>
<organism evidence="8 9">
    <name type="scientific">Reichenbachiella agariperforans</name>
    <dbReference type="NCBI Taxonomy" id="156994"/>
    <lineage>
        <taxon>Bacteria</taxon>
        <taxon>Pseudomonadati</taxon>
        <taxon>Bacteroidota</taxon>
        <taxon>Cytophagia</taxon>
        <taxon>Cytophagales</taxon>
        <taxon>Reichenbachiellaceae</taxon>
        <taxon>Reichenbachiella</taxon>
    </lineage>
</organism>
<dbReference type="NCBIfam" id="TIGR01730">
    <property type="entry name" value="RND_mfp"/>
    <property type="match status" value="1"/>
</dbReference>
<dbReference type="GO" id="GO:0016020">
    <property type="term" value="C:membrane"/>
    <property type="evidence" value="ECO:0007669"/>
    <property type="project" value="InterPro"/>
</dbReference>
<keyword evidence="9" id="KW-1185">Reference proteome</keyword>
<accession>A0A1M6RTX4</accession>
<dbReference type="Pfam" id="PF19335">
    <property type="entry name" value="HMBD"/>
    <property type="match status" value="1"/>
</dbReference>
<dbReference type="AlphaFoldDB" id="A0A1M6RTX4"/>
<dbReference type="PANTHER" id="PTHR30097:SF15">
    <property type="entry name" value="CATION EFFLUX SYSTEM PROTEIN CUSB"/>
    <property type="match status" value="1"/>
</dbReference>
<dbReference type="GO" id="GO:0030288">
    <property type="term" value="C:outer membrane-bounded periplasmic space"/>
    <property type="evidence" value="ECO:0007669"/>
    <property type="project" value="TreeGrafter"/>
</dbReference>
<evidence type="ECO:0000313" key="9">
    <source>
        <dbReference type="Proteomes" id="UP000184474"/>
    </source>
</evidence>
<keyword evidence="2" id="KW-0813">Transport</keyword>
<dbReference type="EMBL" id="FRAA01000004">
    <property type="protein sequence ID" value="SHK35874.1"/>
    <property type="molecule type" value="Genomic_DNA"/>
</dbReference>
<name>A0A1M6RTX4_REIAG</name>
<dbReference type="Pfam" id="PF11827">
    <property type="entry name" value="DUF3347"/>
    <property type="match status" value="1"/>
</dbReference>
<dbReference type="InterPro" id="IPR021782">
    <property type="entry name" value="DUF3347"/>
</dbReference>
<feature type="domain" description="DUF3347" evidence="3">
    <location>
        <begin position="446"/>
        <end position="536"/>
    </location>
</feature>
<dbReference type="GO" id="GO:0046914">
    <property type="term" value="F:transition metal ion binding"/>
    <property type="evidence" value="ECO:0007669"/>
    <property type="project" value="TreeGrafter"/>
</dbReference>
<dbReference type="Proteomes" id="UP000184474">
    <property type="component" value="Unassembled WGS sequence"/>
</dbReference>
<dbReference type="RefSeq" id="WP_073122885.1">
    <property type="nucleotide sequence ID" value="NZ_FRAA01000004.1"/>
</dbReference>
<evidence type="ECO:0000313" key="8">
    <source>
        <dbReference type="EMBL" id="SHK35874.1"/>
    </source>
</evidence>
<reference evidence="9" key="1">
    <citation type="submission" date="2016-11" db="EMBL/GenBank/DDBJ databases">
        <authorList>
            <person name="Varghese N."/>
            <person name="Submissions S."/>
        </authorList>
    </citation>
    <scope>NUCLEOTIDE SEQUENCE [LARGE SCALE GENOMIC DNA]</scope>
    <source>
        <strain evidence="9">DSM 26134</strain>
    </source>
</reference>
<dbReference type="Pfam" id="PF25975">
    <property type="entry name" value="CzcB_C"/>
    <property type="match status" value="1"/>
</dbReference>
<dbReference type="GO" id="GO:0015679">
    <property type="term" value="P:plasma membrane copper ion transport"/>
    <property type="evidence" value="ECO:0007669"/>
    <property type="project" value="TreeGrafter"/>
</dbReference>
<feature type="domain" description="CusB-like beta-barrel" evidence="6">
    <location>
        <begin position="244"/>
        <end position="319"/>
    </location>
</feature>
<dbReference type="GO" id="GO:0060003">
    <property type="term" value="P:copper ion export"/>
    <property type="evidence" value="ECO:0007669"/>
    <property type="project" value="TreeGrafter"/>
</dbReference>
<dbReference type="InterPro" id="IPR051909">
    <property type="entry name" value="MFP_Cation_Efflux"/>
</dbReference>
<evidence type="ECO:0000256" key="1">
    <source>
        <dbReference type="ARBA" id="ARBA00009477"/>
    </source>
</evidence>
<dbReference type="FunFam" id="2.40.30.170:FF:000010">
    <property type="entry name" value="Efflux RND transporter periplasmic adaptor subunit"/>
    <property type="match status" value="1"/>
</dbReference>
<dbReference type="Gene3D" id="2.40.30.170">
    <property type="match status" value="1"/>
</dbReference>
<proteinExistence type="inferred from homology"/>
<evidence type="ECO:0000259" key="7">
    <source>
        <dbReference type="Pfam" id="PF25975"/>
    </source>
</evidence>
<dbReference type="Gene3D" id="2.40.420.20">
    <property type="match status" value="1"/>
</dbReference>
<evidence type="ECO:0000259" key="4">
    <source>
        <dbReference type="Pfam" id="PF19335"/>
    </source>
</evidence>
<feature type="domain" description="CusB-like three alpha-helical bundle" evidence="5">
    <location>
        <begin position="157"/>
        <end position="205"/>
    </location>
</feature>
<dbReference type="GO" id="GO:0022857">
    <property type="term" value="F:transmembrane transporter activity"/>
    <property type="evidence" value="ECO:0007669"/>
    <property type="project" value="InterPro"/>
</dbReference>
<dbReference type="Pfam" id="PF25954">
    <property type="entry name" value="Beta-barrel_RND_2"/>
    <property type="match status" value="1"/>
</dbReference>
<feature type="domain" description="CzcB-like C-terminal circularly permuted SH3-like" evidence="7">
    <location>
        <begin position="329"/>
        <end position="388"/>
    </location>
</feature>
<dbReference type="SUPFAM" id="SSF111369">
    <property type="entry name" value="HlyD-like secretion proteins"/>
    <property type="match status" value="1"/>
</dbReference>
<dbReference type="PANTHER" id="PTHR30097">
    <property type="entry name" value="CATION EFFLUX SYSTEM PROTEIN CUSB"/>
    <property type="match status" value="1"/>
</dbReference>
<evidence type="ECO:0000259" key="6">
    <source>
        <dbReference type="Pfam" id="PF25954"/>
    </source>
</evidence>
<gene>
    <name evidence="8" type="ORF">SAMN04488028_104291</name>
</gene>
<dbReference type="InterPro" id="IPR045800">
    <property type="entry name" value="HMBD"/>
</dbReference>
<evidence type="ECO:0000259" key="3">
    <source>
        <dbReference type="Pfam" id="PF11827"/>
    </source>
</evidence>
<evidence type="ECO:0000259" key="5">
    <source>
        <dbReference type="Pfam" id="PF25869"/>
    </source>
</evidence>
<dbReference type="InterPro" id="IPR058791">
    <property type="entry name" value="3HB_CusB"/>
</dbReference>
<sequence>MKKIDKQTIIIALATLLVGFVVGGLIFGGGSSAPKDETAHSEWTCSMHPQIRQAEPGQCPICGMDLIPLDADQDLNTDPLSIQMSPTAMQLASVQTAKVVLQQPMKQLRLTGKVQPNEQYVSSQVSHITGRIEKLKVNFTGEYIKREQVIAYIYSPELLTAQKELFEAQKIKATQPALFQAAREKLKNWKLTDRQIDGILASGKPADNFPILADQNGVVIAKKINVGDHVSQGQALYEIADLSQLWVLFDVYERDMAWVKTGDQLSFTIPSLPGETFTGAVSFIDPVIDSKSRVAKARVIVNNNTGRLKPEMFATGILESPIGQGEVSVVVPKSAVMWTGQRSVVYVKIGQGNFMMREVVLGPSLGDSYVVSSGLSEGEEIVVYGTFSVDAAAQLAGKPSMMNKAGGTTMTGHQHENMNMSQEETADSRQEITVGADAKAALRPLLADYMQIKNALTRDNYSQAQKAAEQMKKDLSEVDMTAFEESSHQLWMQIQPKLSASINALSKSMDIQSFRQAFIGFSENMIKVSMTFNPTDTKLYIQKCPMANRNQGARWMSIEEEINNPYFGSEMPKCGEVTHRFGHSH</sequence>
<dbReference type="InterPro" id="IPR058792">
    <property type="entry name" value="Beta-barrel_RND_2"/>
</dbReference>